<organism evidence="2 3">
    <name type="scientific">Pseudoalteromonas xiamenensis</name>
    <dbReference type="NCBI Taxonomy" id="882626"/>
    <lineage>
        <taxon>Bacteria</taxon>
        <taxon>Pseudomonadati</taxon>
        <taxon>Pseudomonadota</taxon>
        <taxon>Gammaproteobacteria</taxon>
        <taxon>Alteromonadales</taxon>
        <taxon>Pseudoalteromonadaceae</taxon>
        <taxon>Pseudoalteromonas</taxon>
    </lineage>
</organism>
<dbReference type="AlphaFoldDB" id="A0A975DHM0"/>
<dbReference type="EMBL" id="CP072133">
    <property type="protein sequence ID" value="QTH71287.1"/>
    <property type="molecule type" value="Genomic_DNA"/>
</dbReference>
<dbReference type="InterPro" id="IPR051043">
    <property type="entry name" value="Sulfatase_Mod_Factor_Kinase"/>
</dbReference>
<dbReference type="GO" id="GO:0120147">
    <property type="term" value="F:formylglycine-generating oxidase activity"/>
    <property type="evidence" value="ECO:0007669"/>
    <property type="project" value="TreeGrafter"/>
</dbReference>
<evidence type="ECO:0000313" key="2">
    <source>
        <dbReference type="EMBL" id="QTH71287.1"/>
    </source>
</evidence>
<dbReference type="InterPro" id="IPR016187">
    <property type="entry name" value="CTDL_fold"/>
</dbReference>
<evidence type="ECO:0000259" key="1">
    <source>
        <dbReference type="Pfam" id="PF03781"/>
    </source>
</evidence>
<accession>A0A975DHM0</accession>
<dbReference type="Gene3D" id="3.90.1580.10">
    <property type="entry name" value="paralog of FGE (formylglycine-generating enzyme)"/>
    <property type="match status" value="1"/>
</dbReference>
<feature type="domain" description="Sulfatase-modifying factor enzyme-like" evidence="1">
    <location>
        <begin position="7"/>
        <end position="93"/>
    </location>
</feature>
<dbReference type="SUPFAM" id="SSF56436">
    <property type="entry name" value="C-type lectin-like"/>
    <property type="match status" value="1"/>
</dbReference>
<gene>
    <name evidence="2" type="ORF">J5O05_16090</name>
</gene>
<proteinExistence type="predicted"/>
<reference evidence="2" key="1">
    <citation type="submission" date="2021-03" db="EMBL/GenBank/DDBJ databases">
        <title>Complete Genome of Pseudoalteromonas xiamenensis STKMTI.2, a new potential marine bacterium producing anti-Vibrio compounds.</title>
        <authorList>
            <person name="Handayani D.P."/>
            <person name="Isnansetyo A."/>
            <person name="Istiqomah I."/>
            <person name="Jumina J."/>
        </authorList>
    </citation>
    <scope>NUCLEOTIDE SEQUENCE</scope>
    <source>
        <strain evidence="2">STKMTI.2</strain>
    </source>
</reference>
<dbReference type="PANTHER" id="PTHR23150:SF19">
    <property type="entry name" value="FORMYLGLYCINE-GENERATING ENZYME"/>
    <property type="match status" value="1"/>
</dbReference>
<sequence>MVLHKELPVKSFNADRNGFYDLDGNVREWVSDGYQVIKADDSDVLINPIMAIEEVNHVIKGGSFKTGRLKMLRASVKGKGDGQLDDVGFRIARYVAR</sequence>
<dbReference type="PANTHER" id="PTHR23150">
    <property type="entry name" value="SULFATASE MODIFYING FACTOR 1, 2"/>
    <property type="match status" value="1"/>
</dbReference>
<dbReference type="InterPro" id="IPR005532">
    <property type="entry name" value="SUMF_dom"/>
</dbReference>
<dbReference type="Pfam" id="PF03781">
    <property type="entry name" value="FGE-sulfatase"/>
    <property type="match status" value="1"/>
</dbReference>
<evidence type="ECO:0000313" key="3">
    <source>
        <dbReference type="Proteomes" id="UP000664904"/>
    </source>
</evidence>
<dbReference type="RefSeq" id="WP_208842928.1">
    <property type="nucleotide sequence ID" value="NZ_CP072133.1"/>
</dbReference>
<name>A0A975DHM0_9GAMM</name>
<dbReference type="Proteomes" id="UP000664904">
    <property type="component" value="Chromosome"/>
</dbReference>
<protein>
    <submittedName>
        <fullName evidence="2">SUMF1/EgtB/PvdO family nonheme iron enzyme</fullName>
    </submittedName>
</protein>
<keyword evidence="3" id="KW-1185">Reference proteome</keyword>
<dbReference type="InterPro" id="IPR042095">
    <property type="entry name" value="SUMF_sf"/>
</dbReference>
<dbReference type="KEGG" id="pxi:J5O05_16090"/>